<dbReference type="RefSeq" id="WP_367780073.1">
    <property type="nucleotide sequence ID" value="NZ_JBFMIA010000012.1"/>
</dbReference>
<organism evidence="1 2">
    <name type="scientific">Jeotgalibacillus marinus</name>
    <dbReference type="NCBI Taxonomy" id="86667"/>
    <lineage>
        <taxon>Bacteria</taxon>
        <taxon>Bacillati</taxon>
        <taxon>Bacillota</taxon>
        <taxon>Bacilli</taxon>
        <taxon>Bacillales</taxon>
        <taxon>Caryophanaceae</taxon>
        <taxon>Jeotgalibacillus</taxon>
    </lineage>
</organism>
<comment type="caution">
    <text evidence="1">The sequence shown here is derived from an EMBL/GenBank/DDBJ whole genome shotgun (WGS) entry which is preliminary data.</text>
</comment>
<evidence type="ECO:0000313" key="1">
    <source>
        <dbReference type="EMBL" id="MEW9502581.1"/>
    </source>
</evidence>
<sequence length="109" mass="11786">MKKLVAAFSVWALFALTVFILIDPPTNGQSSNNKSAHYLVGVNYDRLVEVGEVAVGFEVGAVEILEMDTPIVEAISVEGVAVGFDDETVEILEMKTPIEEVVSEEDEGN</sequence>
<dbReference type="Proteomes" id="UP001556040">
    <property type="component" value="Unassembled WGS sequence"/>
</dbReference>
<reference evidence="1 2" key="1">
    <citation type="journal article" date="1979" name="Int. J. Syst. Evol. Microbiol.">
        <title>Bacillus globisporus subsp. marinus subsp. nov.</title>
        <authorList>
            <person name="Liu H."/>
        </authorList>
    </citation>
    <scope>NUCLEOTIDE SEQUENCE [LARGE SCALE GENOMIC DNA]</scope>
    <source>
        <strain evidence="1 2">DSM 1297</strain>
    </source>
</reference>
<gene>
    <name evidence="1" type="ORF">AB1471_12355</name>
</gene>
<protein>
    <submittedName>
        <fullName evidence="1">Uncharacterized protein</fullName>
    </submittedName>
</protein>
<name>A0ABV3Q622_9BACL</name>
<dbReference type="EMBL" id="JBFMIA010000012">
    <property type="protein sequence ID" value="MEW9502581.1"/>
    <property type="molecule type" value="Genomic_DNA"/>
</dbReference>
<accession>A0ABV3Q622</accession>
<proteinExistence type="predicted"/>
<evidence type="ECO:0000313" key="2">
    <source>
        <dbReference type="Proteomes" id="UP001556040"/>
    </source>
</evidence>
<keyword evidence="2" id="KW-1185">Reference proteome</keyword>